<gene>
    <name evidence="1" type="ORF">FMOSSE_LOCUS8380</name>
</gene>
<evidence type="ECO:0000313" key="1">
    <source>
        <dbReference type="EMBL" id="CAG8589851.1"/>
    </source>
</evidence>
<accession>A0A9N9GB62</accession>
<protein>
    <submittedName>
        <fullName evidence="1">3568_t:CDS:1</fullName>
    </submittedName>
</protein>
<name>A0A9N9GB62_FUNMO</name>
<dbReference type="EMBL" id="CAJVPP010002164">
    <property type="protein sequence ID" value="CAG8589851.1"/>
    <property type="molecule type" value="Genomic_DNA"/>
</dbReference>
<sequence length="79" mass="9312">MYCIFAYDSCIFNKGRILSEALARYNNKKTTSLILESFCEVKEEKLKDIQFKENELSLYDFISDGIDNKKYSFFLAIDK</sequence>
<comment type="caution">
    <text evidence="1">The sequence shown here is derived from an EMBL/GenBank/DDBJ whole genome shotgun (WGS) entry which is preliminary data.</text>
</comment>
<organism evidence="1 2">
    <name type="scientific">Funneliformis mosseae</name>
    <name type="common">Endomycorrhizal fungus</name>
    <name type="synonym">Glomus mosseae</name>
    <dbReference type="NCBI Taxonomy" id="27381"/>
    <lineage>
        <taxon>Eukaryota</taxon>
        <taxon>Fungi</taxon>
        <taxon>Fungi incertae sedis</taxon>
        <taxon>Mucoromycota</taxon>
        <taxon>Glomeromycotina</taxon>
        <taxon>Glomeromycetes</taxon>
        <taxon>Glomerales</taxon>
        <taxon>Glomeraceae</taxon>
        <taxon>Funneliformis</taxon>
    </lineage>
</organism>
<evidence type="ECO:0000313" key="2">
    <source>
        <dbReference type="Proteomes" id="UP000789375"/>
    </source>
</evidence>
<dbReference type="Proteomes" id="UP000789375">
    <property type="component" value="Unassembled WGS sequence"/>
</dbReference>
<reference evidence="1" key="1">
    <citation type="submission" date="2021-06" db="EMBL/GenBank/DDBJ databases">
        <authorList>
            <person name="Kallberg Y."/>
            <person name="Tangrot J."/>
            <person name="Rosling A."/>
        </authorList>
    </citation>
    <scope>NUCLEOTIDE SEQUENCE</scope>
    <source>
        <strain evidence="1">87-6 pot B 2015</strain>
    </source>
</reference>
<dbReference type="AlphaFoldDB" id="A0A9N9GB62"/>
<keyword evidence="2" id="KW-1185">Reference proteome</keyword>
<proteinExistence type="predicted"/>